<dbReference type="SMART" id="SM00726">
    <property type="entry name" value="UIM"/>
    <property type="match status" value="2"/>
</dbReference>
<dbReference type="GO" id="GO:0043161">
    <property type="term" value="P:proteasome-mediated ubiquitin-dependent protein catabolic process"/>
    <property type="evidence" value="ECO:0007669"/>
    <property type="project" value="InterPro"/>
</dbReference>
<evidence type="ECO:0000313" key="11">
    <source>
        <dbReference type="RefSeq" id="XP_022324464.1"/>
    </source>
</evidence>
<dbReference type="GO" id="GO:0004843">
    <property type="term" value="F:cysteine-type deubiquitinase activity"/>
    <property type="evidence" value="ECO:0007669"/>
    <property type="project" value="UniProtKB-EC"/>
</dbReference>
<feature type="region of interest" description="Disordered" evidence="8">
    <location>
        <begin position="1"/>
        <end position="21"/>
    </location>
</feature>
<evidence type="ECO:0000256" key="7">
    <source>
        <dbReference type="SAM" id="Coils"/>
    </source>
</evidence>
<dbReference type="OrthoDB" id="2420415at2759"/>
<keyword evidence="5" id="KW-0378">Hydrolase</keyword>
<evidence type="ECO:0000313" key="10">
    <source>
        <dbReference type="Proteomes" id="UP000694844"/>
    </source>
</evidence>
<dbReference type="RefSeq" id="XP_022324464.1">
    <property type="nucleotide sequence ID" value="XM_022468756.1"/>
</dbReference>
<reference evidence="11" key="1">
    <citation type="submission" date="2025-08" db="UniProtKB">
        <authorList>
            <consortium name="RefSeq"/>
        </authorList>
    </citation>
    <scope>IDENTIFICATION</scope>
    <source>
        <tissue evidence="11">Whole sample</tissue>
    </source>
</reference>
<dbReference type="PROSITE" id="PS50330">
    <property type="entry name" value="UIM"/>
    <property type="match status" value="1"/>
</dbReference>
<feature type="domain" description="USP" evidence="9">
    <location>
        <begin position="213"/>
        <end position="705"/>
    </location>
</feature>
<evidence type="ECO:0000256" key="3">
    <source>
        <dbReference type="ARBA" id="ARBA00022670"/>
    </source>
</evidence>
<proteinExistence type="predicted"/>
<sequence length="1114" mass="127234">MTVEQPALPQQKIHAQQRPRDAESVLFAKVKEVTGVNDDIVIQRACEACQDSSGNVKVEDVVSMLLNDDSIHAKTKSKVVPISTNDDKTKSCEPRVDQSSMDARGQGIEKKNTCDKQNVPYGPLNKNQAVIDLTSDTGDQDDIQKAIAASLQETQAGVGILGGQISREEQDISRVLEQSLAESKAGSKRKRGDIWFIDPLNPYERKREEGCPVGLKNVGNTCWFSAVIQSLFHLRKFRHLVLSLKIPKELVQDNSIETRNLRFMQELRHLFALMIGSQKKYVDPSKAVEILKEAFSSSTSSGVSDSQQDVSEFQHKLLEWLEDAFKSHPFRSSSPSPSERNNMEEPTQNRNPMCELFYGQYRAEGTNEGKGFSNEENFGQFPLQVNGFRDIHESLEAATAQGEIETINRNATQKSGQELWFTRLPPVLTFELSRFQFNQQLGRPEKIHNKIEFPHVIYMDRYLDCNKEYTRQRREQVKKLMEELVVLYARLDKFNHYGSGSKKVPLQDVLSYALEFAQCKTTSITPQDIEMESPNASNCTEDDREKDEHRSQVTDDVSTDVVMTTIPTTPVKETRSNQYISDPAPRHVSDSELQVLQECLHRWRNEVEQDVRELQEEINKLELTKNSMYSDGAMKKCPYQLHAVLVHEGQAASGHYWAYIYDPTKKEWLKYNDIAVTPASWDDLVKESVGGYHNASAYCLMYVGQSQIESNSLSDMPLQTDLKNLPDDLKGIVMDDNKAFSQEMLDWDEQQTRSVTTPTAGNLGEGDGNTKQEKSSVKSPSCQTASTQTPIVVKSNLPVQHAEMLLEETKQQLSHIAKSEIHANKGPESVLQLAIQSELKHMDQVFSTVTQKLPREDARLLYPVVYLKCCMAPAKVIDRFIHEQFSYCPLDGDERFKEIKKIARDKLALYHETSDALEKTTQMWHEKYNQFRKIAFLFVRGLQLFHDEKYEDALLYLVHCHVLNCNLVEKNNEQWGLQKKLINFYRRQCLLHLNDIATSQFETQDDIRECLKLMNDFVVPCLPLLLTSNYRDDVSAGEEMREKWCSFLGREICGDKIEKLQDLMSKLFDPPTESKSAQIPAVMSRDLKDLYTNYLIVMNVAYESGYIERALNSS</sequence>
<feature type="coiled-coil region" evidence="7">
    <location>
        <begin position="600"/>
        <end position="631"/>
    </location>
</feature>
<keyword evidence="3" id="KW-0645">Protease</keyword>
<name>A0A8B8DA89_CRAVI</name>
<dbReference type="GO" id="GO:0070628">
    <property type="term" value="F:proteasome binding"/>
    <property type="evidence" value="ECO:0007669"/>
    <property type="project" value="TreeGrafter"/>
</dbReference>
<dbReference type="Gene3D" id="3.90.70.10">
    <property type="entry name" value="Cysteine proteinases"/>
    <property type="match status" value="1"/>
</dbReference>
<feature type="compositionally biased region" description="Polar residues" evidence="8">
    <location>
        <begin position="777"/>
        <end position="787"/>
    </location>
</feature>
<organism evidence="10 11">
    <name type="scientific">Crassostrea virginica</name>
    <name type="common">Eastern oyster</name>
    <dbReference type="NCBI Taxonomy" id="6565"/>
    <lineage>
        <taxon>Eukaryota</taxon>
        <taxon>Metazoa</taxon>
        <taxon>Spiralia</taxon>
        <taxon>Lophotrochozoa</taxon>
        <taxon>Mollusca</taxon>
        <taxon>Bivalvia</taxon>
        <taxon>Autobranchia</taxon>
        <taxon>Pteriomorphia</taxon>
        <taxon>Ostreida</taxon>
        <taxon>Ostreoidea</taxon>
        <taxon>Ostreidae</taxon>
        <taxon>Crassostrea</taxon>
    </lineage>
</organism>
<keyword evidence="7" id="KW-0175">Coiled coil</keyword>
<dbReference type="PROSITE" id="PS00973">
    <property type="entry name" value="USP_2"/>
    <property type="match status" value="1"/>
</dbReference>
<accession>A0A8B8DA89</accession>
<evidence type="ECO:0000259" key="9">
    <source>
        <dbReference type="PROSITE" id="PS50235"/>
    </source>
</evidence>
<evidence type="ECO:0000256" key="5">
    <source>
        <dbReference type="ARBA" id="ARBA00022801"/>
    </source>
</evidence>
<evidence type="ECO:0000256" key="6">
    <source>
        <dbReference type="ARBA" id="ARBA00022807"/>
    </source>
</evidence>
<dbReference type="Gene3D" id="1.10.8.10">
    <property type="entry name" value="DNA helicase RuvA subunit, C-terminal domain"/>
    <property type="match status" value="1"/>
</dbReference>
<gene>
    <name evidence="11" type="primary">LOC111125206</name>
</gene>
<dbReference type="InterPro" id="IPR044635">
    <property type="entry name" value="UBP14-like"/>
</dbReference>
<dbReference type="Pfam" id="PF00443">
    <property type="entry name" value="UCH"/>
    <property type="match status" value="1"/>
</dbReference>
<dbReference type="PROSITE" id="PS50235">
    <property type="entry name" value="USP_3"/>
    <property type="match status" value="1"/>
</dbReference>
<dbReference type="InterPro" id="IPR001394">
    <property type="entry name" value="Peptidase_C19_UCH"/>
</dbReference>
<dbReference type="PROSITE" id="PS00972">
    <property type="entry name" value="USP_1"/>
    <property type="match status" value="1"/>
</dbReference>
<evidence type="ECO:0000256" key="2">
    <source>
        <dbReference type="ARBA" id="ARBA00012759"/>
    </source>
</evidence>
<dbReference type="Proteomes" id="UP000694844">
    <property type="component" value="Chromosome 3"/>
</dbReference>
<feature type="region of interest" description="Disordered" evidence="8">
    <location>
        <begin position="328"/>
        <end position="351"/>
    </location>
</feature>
<evidence type="ECO:0000256" key="8">
    <source>
        <dbReference type="SAM" id="MobiDB-lite"/>
    </source>
</evidence>
<dbReference type="AlphaFoldDB" id="A0A8B8DA89"/>
<dbReference type="GO" id="GO:0016579">
    <property type="term" value="P:protein deubiquitination"/>
    <property type="evidence" value="ECO:0007669"/>
    <property type="project" value="InterPro"/>
</dbReference>
<protein>
    <recommendedName>
        <fullName evidence="2">ubiquitinyl hydrolase 1</fullName>
        <ecNumber evidence="2">3.4.19.12</ecNumber>
    </recommendedName>
</protein>
<evidence type="ECO:0000256" key="4">
    <source>
        <dbReference type="ARBA" id="ARBA00022786"/>
    </source>
</evidence>
<comment type="catalytic activity">
    <reaction evidence="1">
        <text>Thiol-dependent hydrolysis of ester, thioester, amide, peptide and isopeptide bonds formed by the C-terminal Gly of ubiquitin (a 76-residue protein attached to proteins as an intracellular targeting signal).</text>
        <dbReference type="EC" id="3.4.19.12"/>
    </reaction>
</comment>
<keyword evidence="4" id="KW-0833">Ubl conjugation pathway</keyword>
<dbReference type="CDD" id="cd02665">
    <property type="entry name" value="Peptidase_C19I"/>
    <property type="match status" value="1"/>
</dbReference>
<dbReference type="InterPro" id="IPR003903">
    <property type="entry name" value="UIM_dom"/>
</dbReference>
<feature type="region of interest" description="Disordered" evidence="8">
    <location>
        <begin position="528"/>
        <end position="556"/>
    </location>
</feature>
<evidence type="ECO:0000256" key="1">
    <source>
        <dbReference type="ARBA" id="ARBA00000707"/>
    </source>
</evidence>
<dbReference type="SUPFAM" id="SSF54001">
    <property type="entry name" value="Cysteine proteinases"/>
    <property type="match status" value="1"/>
</dbReference>
<dbReference type="GeneID" id="111125206"/>
<dbReference type="InterPro" id="IPR038765">
    <property type="entry name" value="Papain-like_cys_pep_sf"/>
</dbReference>
<dbReference type="KEGG" id="cvn:111125206"/>
<dbReference type="PANTHER" id="PTHR43982">
    <property type="entry name" value="UBIQUITIN CARBOXYL-TERMINAL HYDROLASE"/>
    <property type="match status" value="1"/>
</dbReference>
<dbReference type="InterPro" id="IPR028889">
    <property type="entry name" value="USP"/>
</dbReference>
<feature type="compositionally biased region" description="Basic and acidic residues" evidence="8">
    <location>
        <begin position="541"/>
        <end position="553"/>
    </location>
</feature>
<keyword evidence="10" id="KW-1185">Reference proteome</keyword>
<feature type="region of interest" description="Disordered" evidence="8">
    <location>
        <begin position="748"/>
        <end position="787"/>
    </location>
</feature>
<dbReference type="PANTHER" id="PTHR43982:SF6">
    <property type="entry name" value="UBIQUITIN CARBOXYL-TERMINAL HYDROLASE 2-RELATED"/>
    <property type="match status" value="1"/>
</dbReference>
<feature type="region of interest" description="Disordered" evidence="8">
    <location>
        <begin position="82"/>
        <end position="105"/>
    </location>
</feature>
<dbReference type="GO" id="GO:0061136">
    <property type="term" value="P:regulation of proteasomal protein catabolic process"/>
    <property type="evidence" value="ECO:0007669"/>
    <property type="project" value="TreeGrafter"/>
</dbReference>
<keyword evidence="6" id="KW-0788">Thiol protease</keyword>
<feature type="compositionally biased region" description="Basic and acidic residues" evidence="8">
    <location>
        <begin position="85"/>
        <end position="96"/>
    </location>
</feature>
<dbReference type="InterPro" id="IPR018200">
    <property type="entry name" value="USP_CS"/>
</dbReference>
<dbReference type="EC" id="3.4.19.12" evidence="2"/>
<dbReference type="CDD" id="cd20485">
    <property type="entry name" value="USP25_USP28_C-like"/>
    <property type="match status" value="1"/>
</dbReference>